<gene>
    <name evidence="1" type="ORF">H9751_05480</name>
</gene>
<comment type="caution">
    <text evidence="1">The sequence shown here is derived from an EMBL/GenBank/DDBJ whole genome shotgun (WGS) entry which is preliminary data.</text>
</comment>
<dbReference type="InterPro" id="IPR051910">
    <property type="entry name" value="ComF/GntX_DNA_util-trans"/>
</dbReference>
<organism evidence="1 2">
    <name type="scientific">Candidatus Corynebacterium faecigallinarum</name>
    <dbReference type="NCBI Taxonomy" id="2838528"/>
    <lineage>
        <taxon>Bacteria</taxon>
        <taxon>Bacillati</taxon>
        <taxon>Actinomycetota</taxon>
        <taxon>Actinomycetes</taxon>
        <taxon>Mycobacteriales</taxon>
        <taxon>Corynebacteriaceae</taxon>
        <taxon>Corynebacterium</taxon>
    </lineage>
</organism>
<reference evidence="1" key="2">
    <citation type="submission" date="2021-04" db="EMBL/GenBank/DDBJ databases">
        <authorList>
            <person name="Gilroy R."/>
        </authorList>
    </citation>
    <scope>NUCLEOTIDE SEQUENCE</scope>
    <source>
        <strain evidence="1">ChiHjej13B12-4958</strain>
    </source>
</reference>
<dbReference type="InterPro" id="IPR029057">
    <property type="entry name" value="PRTase-like"/>
</dbReference>
<dbReference type="PANTHER" id="PTHR47505:SF1">
    <property type="entry name" value="DNA UTILIZATION PROTEIN YHGH"/>
    <property type="match status" value="1"/>
</dbReference>
<dbReference type="EMBL" id="DWVP01000014">
    <property type="protein sequence ID" value="HJC84983.1"/>
    <property type="molecule type" value="Genomic_DNA"/>
</dbReference>
<sequence>MGDWGSIGDVTDLVWRRDCVCCARVDVPSVSPGVALCRGCAAELRGPVSRLGVPAAGLPVFAAGPYGGAHRGLVLAAKEHVRPEAVTVMGDVMAGTVRHLVAEGVLPDPRLSPLVLVPAPTTVAAARQRGGCVVERAARRAAEGLRGLRGHSGHSGHSGRVDVVAPAHQAAVARDSVGLGRTQRRENIVLTLRFDDSALQRLRRLLRREGATACIVDDVTTSGATLDGFAVGLAARGVRATAAVVVAEA</sequence>
<dbReference type="PANTHER" id="PTHR47505">
    <property type="entry name" value="DNA UTILIZATION PROTEIN YHGH"/>
    <property type="match status" value="1"/>
</dbReference>
<evidence type="ECO:0008006" key="3">
    <source>
        <dbReference type="Google" id="ProtNLM"/>
    </source>
</evidence>
<dbReference type="AlphaFoldDB" id="A0A9D2QF70"/>
<evidence type="ECO:0000313" key="1">
    <source>
        <dbReference type="EMBL" id="HJC84983.1"/>
    </source>
</evidence>
<dbReference type="SUPFAM" id="SSF53271">
    <property type="entry name" value="PRTase-like"/>
    <property type="match status" value="1"/>
</dbReference>
<protein>
    <recommendedName>
        <fullName evidence="3">ComF family protein</fullName>
    </recommendedName>
</protein>
<dbReference type="Proteomes" id="UP000823858">
    <property type="component" value="Unassembled WGS sequence"/>
</dbReference>
<reference evidence="1" key="1">
    <citation type="journal article" date="2021" name="PeerJ">
        <title>Extensive microbial diversity within the chicken gut microbiome revealed by metagenomics and culture.</title>
        <authorList>
            <person name="Gilroy R."/>
            <person name="Ravi A."/>
            <person name="Getino M."/>
            <person name="Pursley I."/>
            <person name="Horton D.L."/>
            <person name="Alikhan N.F."/>
            <person name="Baker D."/>
            <person name="Gharbi K."/>
            <person name="Hall N."/>
            <person name="Watson M."/>
            <person name="Adriaenssens E.M."/>
            <person name="Foster-Nyarko E."/>
            <person name="Jarju S."/>
            <person name="Secka A."/>
            <person name="Antonio M."/>
            <person name="Oren A."/>
            <person name="Chaudhuri R.R."/>
            <person name="La Ragione R."/>
            <person name="Hildebrand F."/>
            <person name="Pallen M.J."/>
        </authorList>
    </citation>
    <scope>NUCLEOTIDE SEQUENCE</scope>
    <source>
        <strain evidence="1">ChiHjej13B12-4958</strain>
    </source>
</reference>
<name>A0A9D2QF70_9CORY</name>
<proteinExistence type="predicted"/>
<evidence type="ECO:0000313" key="2">
    <source>
        <dbReference type="Proteomes" id="UP000823858"/>
    </source>
</evidence>
<accession>A0A9D2QF70</accession>